<dbReference type="PANTHER" id="PTHR36838:SF1">
    <property type="entry name" value="SLR1864 PROTEIN"/>
    <property type="match status" value="1"/>
</dbReference>
<evidence type="ECO:0000256" key="6">
    <source>
        <dbReference type="ARBA" id="ARBA00022989"/>
    </source>
</evidence>
<protein>
    <submittedName>
        <fullName evidence="9">Auxin efflux carrier</fullName>
    </submittedName>
</protein>
<proteinExistence type="inferred from homology"/>
<feature type="transmembrane region" description="Helical" evidence="8">
    <location>
        <begin position="76"/>
        <end position="95"/>
    </location>
</feature>
<dbReference type="InterPro" id="IPR004776">
    <property type="entry name" value="Mem_transp_PIN-like"/>
</dbReference>
<comment type="similarity">
    <text evidence="2">Belongs to the auxin efflux carrier (TC 2.A.69) family.</text>
</comment>
<evidence type="ECO:0000313" key="10">
    <source>
        <dbReference type="Proteomes" id="UP000032289"/>
    </source>
</evidence>
<feature type="transmembrane region" description="Helical" evidence="8">
    <location>
        <begin position="37"/>
        <end position="56"/>
    </location>
</feature>
<dbReference type="GO" id="GO:0005886">
    <property type="term" value="C:plasma membrane"/>
    <property type="evidence" value="ECO:0007669"/>
    <property type="project" value="UniProtKB-SubCell"/>
</dbReference>
<gene>
    <name evidence="9" type="ORF">ab3b_02410</name>
</gene>
<dbReference type="PATRIC" id="fig|137591.24.peg.2368"/>
<feature type="transmembrane region" description="Helical" evidence="8">
    <location>
        <begin position="6"/>
        <end position="25"/>
    </location>
</feature>
<comment type="subcellular location">
    <subcellularLocation>
        <location evidence="1">Cell membrane</location>
        <topology evidence="1">Multi-pass membrane protein</topology>
    </subcellularLocation>
</comment>
<keyword evidence="6 8" id="KW-1133">Transmembrane helix</keyword>
<comment type="caution">
    <text evidence="9">The sequence shown here is derived from an EMBL/GenBank/DDBJ whole genome shotgun (WGS) entry which is preliminary data.</text>
</comment>
<dbReference type="RefSeq" id="WP_043942043.1">
    <property type="nucleotide sequence ID" value="NZ_JADNDI010000078.1"/>
</dbReference>
<evidence type="ECO:0000256" key="7">
    <source>
        <dbReference type="ARBA" id="ARBA00023136"/>
    </source>
</evidence>
<evidence type="ECO:0000256" key="5">
    <source>
        <dbReference type="ARBA" id="ARBA00022692"/>
    </source>
</evidence>
<keyword evidence="4" id="KW-1003">Cell membrane</keyword>
<dbReference type="PANTHER" id="PTHR36838">
    <property type="entry name" value="AUXIN EFFLUX CARRIER FAMILY PROTEIN"/>
    <property type="match status" value="1"/>
</dbReference>
<feature type="transmembrane region" description="Helical" evidence="8">
    <location>
        <begin position="173"/>
        <end position="193"/>
    </location>
</feature>
<sequence length="315" mass="34706">MSIMWHSISGVLMILGLVGTGYALLKMHVFNDDDERLSKFLSGFVTKIAIPAYLIVSIPEDFTPQTLLAIGPKLVLPIASMLALFALSFLIAKLIKVNPHHKGLFQSLLFNSNTVTVGLPVNMALFGKDSLPYVLVYYMANTIVFWTLGVYMIERDTATGRQFSLRKTLKGIFTPPMIALIIAVILVLARIELPTFIRTDLTDLGNTNVPLSLIFIGFSIAKAQKADLIPDRENLTLALGRFVLAPSVMALMMMPFELPKLLKAVFIIQSAMPTMTNAAVMARELNGDFRFASISITQTTLLMLVVIPILMILVS</sequence>
<dbReference type="GO" id="GO:0055085">
    <property type="term" value="P:transmembrane transport"/>
    <property type="evidence" value="ECO:0007669"/>
    <property type="project" value="InterPro"/>
</dbReference>
<reference evidence="9 10" key="1">
    <citation type="journal article" date="2015" name="Microbiology (Mosc.)">
        <title>Genomics of the Weissella cibaria species with an examination of its metabolic traits.</title>
        <authorList>
            <person name="Lynch K.M."/>
            <person name="Lucid A."/>
            <person name="Arendt E.K."/>
            <person name="Sleator R.D."/>
            <person name="Lucey B."/>
            <person name="Coffey A."/>
        </authorList>
    </citation>
    <scope>NUCLEOTIDE SEQUENCE [LARGE SCALE GENOMIC DNA]</scope>
    <source>
        <strain evidence="9 10">AB3b</strain>
    </source>
</reference>
<keyword evidence="5 8" id="KW-0812">Transmembrane</keyword>
<evidence type="ECO:0000256" key="3">
    <source>
        <dbReference type="ARBA" id="ARBA00022448"/>
    </source>
</evidence>
<organism evidence="9 10">
    <name type="scientific">Weissella cibaria</name>
    <dbReference type="NCBI Taxonomy" id="137591"/>
    <lineage>
        <taxon>Bacteria</taxon>
        <taxon>Bacillati</taxon>
        <taxon>Bacillota</taxon>
        <taxon>Bacilli</taxon>
        <taxon>Lactobacillales</taxon>
        <taxon>Lactobacillaceae</taxon>
        <taxon>Weissella</taxon>
    </lineage>
</organism>
<dbReference type="Pfam" id="PF03547">
    <property type="entry name" value="Mem_trans"/>
    <property type="match status" value="1"/>
</dbReference>
<dbReference type="Proteomes" id="UP000032289">
    <property type="component" value="Unassembled WGS sequence"/>
</dbReference>
<dbReference type="AlphaFoldDB" id="A0A0D1LFA4"/>
<keyword evidence="7 8" id="KW-0472">Membrane</keyword>
<evidence type="ECO:0000256" key="8">
    <source>
        <dbReference type="SAM" id="Phobius"/>
    </source>
</evidence>
<evidence type="ECO:0000256" key="2">
    <source>
        <dbReference type="ARBA" id="ARBA00010145"/>
    </source>
</evidence>
<name>A0A0D1LFA4_9LACO</name>
<evidence type="ECO:0000256" key="1">
    <source>
        <dbReference type="ARBA" id="ARBA00004651"/>
    </source>
</evidence>
<evidence type="ECO:0000256" key="4">
    <source>
        <dbReference type="ARBA" id="ARBA00022475"/>
    </source>
</evidence>
<dbReference type="InterPro" id="IPR038770">
    <property type="entry name" value="Na+/solute_symporter_sf"/>
</dbReference>
<feature type="transmembrane region" description="Helical" evidence="8">
    <location>
        <begin position="205"/>
        <end position="223"/>
    </location>
</feature>
<feature type="transmembrane region" description="Helical" evidence="8">
    <location>
        <begin position="235"/>
        <end position="255"/>
    </location>
</feature>
<evidence type="ECO:0000313" key="9">
    <source>
        <dbReference type="EMBL" id="KIU19290.1"/>
    </source>
</evidence>
<feature type="transmembrane region" description="Helical" evidence="8">
    <location>
        <begin position="292"/>
        <end position="314"/>
    </location>
</feature>
<accession>A0A0D1LFA4</accession>
<dbReference type="EMBL" id="JWHT01000084">
    <property type="protein sequence ID" value="KIU19290.1"/>
    <property type="molecule type" value="Genomic_DNA"/>
</dbReference>
<keyword evidence="3" id="KW-0813">Transport</keyword>
<feature type="transmembrane region" description="Helical" evidence="8">
    <location>
        <begin position="107"/>
        <end position="127"/>
    </location>
</feature>
<feature type="transmembrane region" description="Helical" evidence="8">
    <location>
        <begin position="133"/>
        <end position="153"/>
    </location>
</feature>
<dbReference type="Gene3D" id="1.20.1530.20">
    <property type="match status" value="1"/>
</dbReference>